<name>A0ABD2C713_VESSQ</name>
<protein>
    <submittedName>
        <fullName evidence="2">Uncharacterized protein</fullName>
    </submittedName>
</protein>
<sequence>MRKKEISLSRRLRAPAPAEGEIGSGQDSSSFFPEFMTVDATSMWKSYLRTENTQEVAYSRKQYVLTAGIETADCDKNSKSSELTAGLSCIQFRFIIVKVKKFQSIVSVLVCSSSLVLPASKLPPHTPASGRKRRKRSGVGQLLTMAKAIPAFVSASSDGTRSFCNVTTFVYRIKVNFRVVLLTIEKSMSRTT</sequence>
<reference evidence="2 3" key="1">
    <citation type="journal article" date="2024" name="Ann. Entomol. Soc. Am.">
        <title>Genomic analyses of the southern and eastern yellowjacket wasps (Hymenoptera: Vespidae) reveal evolutionary signatures of social life.</title>
        <authorList>
            <person name="Catto M.A."/>
            <person name="Caine P.B."/>
            <person name="Orr S.E."/>
            <person name="Hunt B.G."/>
            <person name="Goodisman M.A.D."/>
        </authorList>
    </citation>
    <scope>NUCLEOTIDE SEQUENCE [LARGE SCALE GENOMIC DNA]</scope>
    <source>
        <strain evidence="2">233</strain>
        <tissue evidence="2">Head and thorax</tissue>
    </source>
</reference>
<dbReference type="EMBL" id="JAUDFV010000020">
    <property type="protein sequence ID" value="KAL2740118.1"/>
    <property type="molecule type" value="Genomic_DNA"/>
</dbReference>
<accession>A0ABD2C713</accession>
<feature type="region of interest" description="Disordered" evidence="1">
    <location>
        <begin position="1"/>
        <end position="27"/>
    </location>
</feature>
<evidence type="ECO:0000313" key="3">
    <source>
        <dbReference type="Proteomes" id="UP001607302"/>
    </source>
</evidence>
<organism evidence="2 3">
    <name type="scientific">Vespula squamosa</name>
    <name type="common">Southern yellow jacket</name>
    <name type="synonym">Wasp</name>
    <dbReference type="NCBI Taxonomy" id="30214"/>
    <lineage>
        <taxon>Eukaryota</taxon>
        <taxon>Metazoa</taxon>
        <taxon>Ecdysozoa</taxon>
        <taxon>Arthropoda</taxon>
        <taxon>Hexapoda</taxon>
        <taxon>Insecta</taxon>
        <taxon>Pterygota</taxon>
        <taxon>Neoptera</taxon>
        <taxon>Endopterygota</taxon>
        <taxon>Hymenoptera</taxon>
        <taxon>Apocrita</taxon>
        <taxon>Aculeata</taxon>
        <taxon>Vespoidea</taxon>
        <taxon>Vespidae</taxon>
        <taxon>Vespinae</taxon>
        <taxon>Vespula</taxon>
    </lineage>
</organism>
<keyword evidence="3" id="KW-1185">Reference proteome</keyword>
<proteinExistence type="predicted"/>
<evidence type="ECO:0000256" key="1">
    <source>
        <dbReference type="SAM" id="MobiDB-lite"/>
    </source>
</evidence>
<gene>
    <name evidence="2" type="ORF">V1478_000259</name>
</gene>
<dbReference type="AlphaFoldDB" id="A0ABD2C713"/>
<comment type="caution">
    <text evidence="2">The sequence shown here is derived from an EMBL/GenBank/DDBJ whole genome shotgun (WGS) entry which is preliminary data.</text>
</comment>
<evidence type="ECO:0000313" key="2">
    <source>
        <dbReference type="EMBL" id="KAL2740118.1"/>
    </source>
</evidence>
<dbReference type="Proteomes" id="UP001607302">
    <property type="component" value="Unassembled WGS sequence"/>
</dbReference>